<keyword evidence="1" id="KW-0347">Helicase</keyword>
<dbReference type="Proteomes" id="UP000041254">
    <property type="component" value="Unassembled WGS sequence"/>
</dbReference>
<name>A0A0G4EHU8_VITBC</name>
<dbReference type="InParanoid" id="A0A0G4EHU8"/>
<dbReference type="InterPro" id="IPR027417">
    <property type="entry name" value="P-loop_NTPase"/>
</dbReference>
<dbReference type="GO" id="GO:0006281">
    <property type="term" value="P:DNA repair"/>
    <property type="evidence" value="ECO:0007669"/>
    <property type="project" value="UniProtKB-KW"/>
</dbReference>
<keyword evidence="7" id="KW-1185">Reference proteome</keyword>
<protein>
    <recommendedName>
        <fullName evidence="1">ATP-dependent DNA helicase</fullName>
        <ecNumber evidence="1">5.6.2.3</ecNumber>
    </recommendedName>
</protein>
<evidence type="ECO:0000256" key="2">
    <source>
        <dbReference type="SAM" id="MobiDB-lite"/>
    </source>
</evidence>
<comment type="similarity">
    <text evidence="1">Belongs to the helicase family.</text>
</comment>
<dbReference type="Pfam" id="PF14214">
    <property type="entry name" value="Helitron_like_N"/>
    <property type="match status" value="2"/>
</dbReference>
<dbReference type="Pfam" id="PF05970">
    <property type="entry name" value="PIF1"/>
    <property type="match status" value="1"/>
</dbReference>
<dbReference type="VEuPathDB" id="CryptoDB:Vbra_11914"/>
<feature type="domain" description="DNA helicase Pif1-like 2B" evidence="5">
    <location>
        <begin position="1963"/>
        <end position="1989"/>
    </location>
</feature>
<keyword evidence="1" id="KW-0227">DNA damage</keyword>
<evidence type="ECO:0000259" key="3">
    <source>
        <dbReference type="Pfam" id="PF05970"/>
    </source>
</evidence>
<dbReference type="OrthoDB" id="3691720at2759"/>
<dbReference type="GO" id="GO:0016887">
    <property type="term" value="F:ATP hydrolysis activity"/>
    <property type="evidence" value="ECO:0007669"/>
    <property type="project" value="RHEA"/>
</dbReference>
<dbReference type="InterPro" id="IPR049163">
    <property type="entry name" value="Pif1-like_2B_dom"/>
</dbReference>
<keyword evidence="1" id="KW-0067">ATP-binding</keyword>
<evidence type="ECO:0000256" key="1">
    <source>
        <dbReference type="RuleBase" id="RU363044"/>
    </source>
</evidence>
<evidence type="ECO:0000313" key="7">
    <source>
        <dbReference type="Proteomes" id="UP000041254"/>
    </source>
</evidence>
<dbReference type="SUPFAM" id="SSF52540">
    <property type="entry name" value="P-loop containing nucleoside triphosphate hydrolases"/>
    <property type="match status" value="2"/>
</dbReference>
<dbReference type="GO" id="GO:0006310">
    <property type="term" value="P:DNA recombination"/>
    <property type="evidence" value="ECO:0007669"/>
    <property type="project" value="UniProtKB-KW"/>
</dbReference>
<evidence type="ECO:0000259" key="5">
    <source>
        <dbReference type="Pfam" id="PF21530"/>
    </source>
</evidence>
<dbReference type="STRING" id="1169540.A0A0G4EHU8"/>
<dbReference type="InterPro" id="IPR025476">
    <property type="entry name" value="Helitron_helicase-like"/>
</dbReference>
<keyword evidence="1" id="KW-0547">Nucleotide-binding</keyword>
<evidence type="ECO:0000259" key="4">
    <source>
        <dbReference type="Pfam" id="PF14214"/>
    </source>
</evidence>
<dbReference type="GO" id="GO:0000723">
    <property type="term" value="P:telomere maintenance"/>
    <property type="evidence" value="ECO:0007669"/>
    <property type="project" value="InterPro"/>
</dbReference>
<keyword evidence="1" id="KW-0378">Hydrolase</keyword>
<comment type="cofactor">
    <cofactor evidence="1">
        <name>Mg(2+)</name>
        <dbReference type="ChEBI" id="CHEBI:18420"/>
    </cofactor>
</comment>
<dbReference type="Pfam" id="PF21530">
    <property type="entry name" value="Pif1_2B_dom"/>
    <property type="match status" value="1"/>
</dbReference>
<dbReference type="PANTHER" id="PTHR10492">
    <property type="match status" value="1"/>
</dbReference>
<proteinExistence type="inferred from homology"/>
<dbReference type="Gene3D" id="3.40.50.300">
    <property type="entry name" value="P-loop containing nucleotide triphosphate hydrolases"/>
    <property type="match status" value="2"/>
</dbReference>
<dbReference type="PANTHER" id="PTHR10492:SF57">
    <property type="entry name" value="ATP-DEPENDENT DNA HELICASE"/>
    <property type="match status" value="1"/>
</dbReference>
<feature type="region of interest" description="Disordered" evidence="2">
    <location>
        <begin position="1278"/>
        <end position="1300"/>
    </location>
</feature>
<feature type="domain" description="Helitron helicase-like" evidence="4">
    <location>
        <begin position="1032"/>
        <end position="1131"/>
    </location>
</feature>
<accession>A0A0G4EHU8</accession>
<comment type="catalytic activity">
    <reaction evidence="1">
        <text>ATP + H2O = ADP + phosphate + H(+)</text>
        <dbReference type="Rhea" id="RHEA:13065"/>
        <dbReference type="ChEBI" id="CHEBI:15377"/>
        <dbReference type="ChEBI" id="CHEBI:15378"/>
        <dbReference type="ChEBI" id="CHEBI:30616"/>
        <dbReference type="ChEBI" id="CHEBI:43474"/>
        <dbReference type="ChEBI" id="CHEBI:456216"/>
        <dbReference type="EC" id="5.6.2.3"/>
    </reaction>
</comment>
<evidence type="ECO:0000313" key="6">
    <source>
        <dbReference type="EMBL" id="CEL95484.1"/>
    </source>
</evidence>
<keyword evidence="1" id="KW-0234">DNA repair</keyword>
<feature type="domain" description="DNA helicase Pif1-like DEAD-box helicase" evidence="3">
    <location>
        <begin position="1657"/>
        <end position="1842"/>
    </location>
</feature>
<keyword evidence="1" id="KW-0233">DNA recombination</keyword>
<organism evidence="6 7">
    <name type="scientific">Vitrella brassicaformis (strain CCMP3155)</name>
    <dbReference type="NCBI Taxonomy" id="1169540"/>
    <lineage>
        <taxon>Eukaryota</taxon>
        <taxon>Sar</taxon>
        <taxon>Alveolata</taxon>
        <taxon>Colpodellida</taxon>
        <taxon>Vitrellaceae</taxon>
        <taxon>Vitrella</taxon>
    </lineage>
</organism>
<feature type="domain" description="Helitron helicase-like" evidence="4">
    <location>
        <begin position="485"/>
        <end position="667"/>
    </location>
</feature>
<gene>
    <name evidence="6" type="ORF">Vbra_11914</name>
</gene>
<dbReference type="GO" id="GO:0005524">
    <property type="term" value="F:ATP binding"/>
    <property type="evidence" value="ECO:0007669"/>
    <property type="project" value="UniProtKB-KW"/>
</dbReference>
<dbReference type="InterPro" id="IPR010285">
    <property type="entry name" value="DNA_helicase_pif1-like_DEAD"/>
</dbReference>
<dbReference type="EC" id="5.6.2.3" evidence="1"/>
<reference evidence="6 7" key="1">
    <citation type="submission" date="2014-11" db="EMBL/GenBank/DDBJ databases">
        <authorList>
            <person name="Zhu J."/>
            <person name="Qi W."/>
            <person name="Song R."/>
        </authorList>
    </citation>
    <scope>NUCLEOTIDE SEQUENCE [LARGE SCALE GENOMIC DNA]</scope>
</reference>
<dbReference type="CDD" id="cd18809">
    <property type="entry name" value="SF1_C_RecD"/>
    <property type="match status" value="1"/>
</dbReference>
<sequence length="2120" mass="242405">MNAGVATLLWDREAGAFCVRAGGPARVFRAAQPQRADVHSAFEAARGAYEVSFARLTGQSPIAALQEGSGAQLDERETKRLAEGLIRSELLYPDVRMAENCWSDGFSCELCSMRWTVKGKSEGYWFMLELVLPDRRVEKHWLRPFTGALGTVAVPSQKGFRAAAVRGAFLALLDQKRLFMEAHYPDSWKCNQPLLDPSRTFPKQLSLVLEPLPWANDFKALMSDPTFGPELRKNSRWYNNTFSMTAMGFHARSSVALSFPAGFSEVQMCGRVYHRVLSAEEQPLVWMVYETPRADEERTKRIKTIAGVEGATKGRSQRVLMVQQLVDRLHLMLLKENPFVRQLRMFGEIAQAEGCQVVLEFQYRPRPDEVCVLLPDSPAYDPCERLVCIRPYKRTTTGHDEDFVDCKSPACESLQYPLIFQKGWLGWCPSMPLSSRTGNDYFDDVELGQVINRRFYTRAFREEDITSGELKPSEKYWTSMRYARQRLLNEPLVHLMPRLGQEYLIDLCARMEDERLQYHRRHQLRLCTLSELERQQHPLTRQLQEELAAEGIDFESQPKAGYIYMPGSFLGGPRYFRWRLRDALALAGKFGKPSLFITMTCNDKWDEIVNAIEPGQTAYDRPDVSSRVFCEKQKALLSRLRAGEFGKLVYLLSVMEYQQRGITHSHVSPKTELDFTDPAVIDRYISAEVPRNNPFLKEVVLKFMRHRCGPYCRPDKKSLEEYMLLGDRCRTPCKLGAPWPLCNETHWNVHGRCIYRRRDVLDRWIASYSPVLLALLRCHVYCDVVAFMKVIIYMFRYMWKPHKNPFTIKWATDSASTAARGHSFKQERDEQRARQSSYVERLAGADSAATSASGGAHGGAAPARDEIAEYQEGRVICGSEACHRILSHRITVIEPPVITLPVVLPEKRKLVQLVYGRQSERGRVIQPKPNELEHWLARPDDPEFDDVTYQQFFERYQMKQQRQAVPKGRRSFRTKNGDVFYERASGHKVCTRLQTMNVSQGEPYYLRLLLKTSKARGSYEVTTPAFIVPFLAFLGGPRYFRWSLRDALALAGKFGKPSLFITMTCNDKWDEIVNAIEPGQTAYDRPDISSRVFYEKQKALLSRLRAGEFGKLVYLLSVMEYQQRGITHSHVSPKTELDFTDPAVIDRYISAEVPRNNPFLKELVLKFMCHRCGPYCRPNKESLDEYKLLGDRCRTLCKLGAPWPLCNETHWNVHGRCIFRRRDVLDRWIASYSPVLLALLRCHVHCDVVAFMKVIIYMFRYMWKPHKNPFTIKMATDSAPTAARGHSSKQQRDEQRARQSSYIERLAGADSAGASASGGAHGRAAPARDEIAEYQEGRVICGSEACHRILSHRITVIEPPVITLPVVLPEKRKLVQLVYGRQSEQGRVIQPKPNELEHWLARPDDPEFDDVTYQQFFERYQMKRSFRTKNGDVFFERASGHKVCTRLQTMNVSQGEPYYLRLLLKTSKARGSYEAVRTINGQMYDHYVNAARESGLLQGDEFVKTLLLEAIEDHGLLPFQLRLLFVQLIVNYECDAPEILETHRDFLVCDYEEDDGLDPNAAYQLLLRDISEDIDAVSPGKTNKDFSLPEPEDFADEGMERQSYENLADVRREHDRLLSLIETDPEQLRVYNDVLEYLYPDPSRANETVDGVIPMSVIVPALAGSGKTTLLQCLLAAVRMRGNIAIATATTALAALNYTGGHTAHGAFKIKVVDNISQEPVECTVGRNSHKAELLRHSQLLIWDEVTMAHVKNIEATHRMLQDITGIDRPFGGKVFVCAGDFRQLTPVLPRGEDSNEINAWKASIKSSVLWPCFERYELLTNHRIVDQAYADLCLKVGDGLIPTFRIDPTADETLRAEDADHWIELDLPSTQQTRDAIEFAFPNRLYDTDPEACASRAILCPTNEAVDRFNRQIIDDMKGDKDVHYAHNRPLKDGSTDDLPLDESEVDQEDEYMATQDELPKPPHQLDLKPGALCIVLRNLSKRYGLCNNEKVIYVGSRGPNLVEVRKIHPDPKYPTFVLPRINFTIQPVHRKGTLGKRFVRCQFPLKVAYSLTVHKAQGQTLERVALDIRGKLFQHGHLYTALTRVRRTVDILLVTSRFRVSSSGKPMCRNIVHKRLLV</sequence>
<dbReference type="EMBL" id="CDMY01000227">
    <property type="protein sequence ID" value="CEL95484.1"/>
    <property type="molecule type" value="Genomic_DNA"/>
</dbReference>
<dbReference type="GO" id="GO:0043139">
    <property type="term" value="F:5'-3' DNA helicase activity"/>
    <property type="evidence" value="ECO:0007669"/>
    <property type="project" value="UniProtKB-EC"/>
</dbReference>